<dbReference type="KEGG" id="ock:EXM22_02880"/>
<feature type="transmembrane region" description="Helical" evidence="1">
    <location>
        <begin position="28"/>
        <end position="47"/>
    </location>
</feature>
<accession>A0A5C1QIK7</accession>
<reference evidence="2 3" key="1">
    <citation type="submission" date="2019-02" db="EMBL/GenBank/DDBJ databases">
        <title>Complete Genome Sequence and Methylome Analysis of free living Spirochaetas.</title>
        <authorList>
            <person name="Fomenkov A."/>
            <person name="Dubinina G."/>
            <person name="Leshcheva N."/>
            <person name="Mikheeva N."/>
            <person name="Grabovich M."/>
            <person name="Vincze T."/>
            <person name="Roberts R.J."/>
        </authorList>
    </citation>
    <scope>NUCLEOTIDE SEQUENCE [LARGE SCALE GENOMIC DNA]</scope>
    <source>
        <strain evidence="2 3">K2</strain>
    </source>
</reference>
<organism evidence="2 3">
    <name type="scientific">Oceanispirochaeta crateris</name>
    <dbReference type="NCBI Taxonomy" id="2518645"/>
    <lineage>
        <taxon>Bacteria</taxon>
        <taxon>Pseudomonadati</taxon>
        <taxon>Spirochaetota</taxon>
        <taxon>Spirochaetia</taxon>
        <taxon>Spirochaetales</taxon>
        <taxon>Spirochaetaceae</taxon>
        <taxon>Oceanispirochaeta</taxon>
    </lineage>
</organism>
<evidence type="ECO:0000256" key="1">
    <source>
        <dbReference type="SAM" id="Phobius"/>
    </source>
</evidence>
<evidence type="ECO:0000313" key="2">
    <source>
        <dbReference type="EMBL" id="QEN06979.1"/>
    </source>
</evidence>
<evidence type="ECO:0000313" key="3">
    <source>
        <dbReference type="Proteomes" id="UP000324209"/>
    </source>
</evidence>
<keyword evidence="3" id="KW-1185">Reference proteome</keyword>
<name>A0A5C1QIK7_9SPIO</name>
<proteinExistence type="predicted"/>
<gene>
    <name evidence="2" type="ORF">EXM22_02880</name>
</gene>
<keyword evidence="1" id="KW-1133">Transmembrane helix</keyword>
<dbReference type="AlphaFoldDB" id="A0A5C1QIK7"/>
<dbReference type="Proteomes" id="UP000324209">
    <property type="component" value="Chromosome"/>
</dbReference>
<protein>
    <recommendedName>
        <fullName evidence="4">Polysaccharide chain length determinant N-terminal domain-containing protein</fullName>
    </recommendedName>
</protein>
<sequence length="298" mass="34040">MPDNQMISTDDEIDLLDLLIVLIKHRKFLLSINIVAFGLLAIGYLFFPSWKFDRTPEKQSIETITKIVSGPVLDIVDVDYDLVTLLQSTTSIYKAMKMSGYERIGGIDILGDNNKSQALYWLENNFPLEVIDEYKVQNPKPPYATAQLIKLVFKNSNSEIAELFLNNFYNVVNNQIILSLKPKMEALAEGYEDLILKVSEQSIDNNTLLMSTAAYTTAKKALVNQASAIILFEEPYSLVSDNRMSLSQIKSSYLKKAIIIFFAVFFLSIFMTFIFEFISNLKKDQERMAKIRKAFKKD</sequence>
<feature type="transmembrane region" description="Helical" evidence="1">
    <location>
        <begin position="257"/>
        <end position="278"/>
    </location>
</feature>
<dbReference type="EMBL" id="CP036150">
    <property type="protein sequence ID" value="QEN06979.1"/>
    <property type="molecule type" value="Genomic_DNA"/>
</dbReference>
<keyword evidence="1" id="KW-0472">Membrane</keyword>
<dbReference type="RefSeq" id="WP_149485061.1">
    <property type="nucleotide sequence ID" value="NZ_CP036150.1"/>
</dbReference>
<evidence type="ECO:0008006" key="4">
    <source>
        <dbReference type="Google" id="ProtNLM"/>
    </source>
</evidence>
<keyword evidence="1" id="KW-0812">Transmembrane</keyword>